<name>A0A640KNE8_LEITA</name>
<gene>
    <name evidence="3" type="ORF">LtaPh_3026000</name>
</gene>
<evidence type="ECO:0000313" key="3">
    <source>
        <dbReference type="EMBL" id="GET90868.1"/>
    </source>
</evidence>
<proteinExistence type="predicted"/>
<keyword evidence="1" id="KW-0472">Membrane</keyword>
<feature type="chain" id="PRO_5024912426" evidence="2">
    <location>
        <begin position="20"/>
        <end position="226"/>
    </location>
</feature>
<keyword evidence="1" id="KW-0812">Transmembrane</keyword>
<keyword evidence="4" id="KW-1185">Reference proteome</keyword>
<dbReference type="OrthoDB" id="72053at2759"/>
<feature type="transmembrane region" description="Helical" evidence="1">
    <location>
        <begin position="189"/>
        <end position="206"/>
    </location>
</feature>
<keyword evidence="2" id="KW-0732">Signal</keyword>
<organism evidence="3 4">
    <name type="scientific">Leishmania tarentolae</name>
    <name type="common">Sauroleishmania tarentolae</name>
    <dbReference type="NCBI Taxonomy" id="5689"/>
    <lineage>
        <taxon>Eukaryota</taxon>
        <taxon>Discoba</taxon>
        <taxon>Euglenozoa</taxon>
        <taxon>Kinetoplastea</taxon>
        <taxon>Metakinetoplastina</taxon>
        <taxon>Trypanosomatida</taxon>
        <taxon>Trypanosomatidae</taxon>
        <taxon>Leishmaniinae</taxon>
        <taxon>Leishmania</taxon>
        <taxon>lizard Leishmania</taxon>
    </lineage>
</organism>
<dbReference type="VEuPathDB" id="TriTrypDB:LtaPh_3026000"/>
<dbReference type="EMBL" id="BLBS01000043">
    <property type="protein sequence ID" value="GET90868.1"/>
    <property type="molecule type" value="Genomic_DNA"/>
</dbReference>
<evidence type="ECO:0000313" key="4">
    <source>
        <dbReference type="Proteomes" id="UP000419144"/>
    </source>
</evidence>
<reference evidence="3" key="1">
    <citation type="submission" date="2019-11" db="EMBL/GenBank/DDBJ databases">
        <title>Leishmania tarentolae CDS.</title>
        <authorList>
            <person name="Goto Y."/>
            <person name="Yamagishi J."/>
        </authorList>
    </citation>
    <scope>NUCLEOTIDE SEQUENCE [LARGE SCALE GENOMIC DNA]</scope>
    <source>
        <strain evidence="3">Parrot Tar II</strain>
    </source>
</reference>
<dbReference type="Proteomes" id="UP000419144">
    <property type="component" value="Unassembled WGS sequence"/>
</dbReference>
<accession>A0A640KNE8</accession>
<evidence type="ECO:0000256" key="1">
    <source>
        <dbReference type="SAM" id="Phobius"/>
    </source>
</evidence>
<dbReference type="AlphaFoldDB" id="A0A640KNE8"/>
<evidence type="ECO:0000256" key="2">
    <source>
        <dbReference type="SAM" id="SignalP"/>
    </source>
</evidence>
<protein>
    <submittedName>
        <fullName evidence="3">Uncharacterized protein</fullName>
    </submittedName>
</protein>
<feature type="signal peptide" evidence="2">
    <location>
        <begin position="1"/>
        <end position="19"/>
    </location>
</feature>
<sequence>MHSVKVVSFLAALAAVTLGALLALTTTDVRALLTDAVPYRVPEDCPAKHLTAANFEHDTQASGGMTSGNWLILFVPSNDGATADRHSRQAVSEIASFDSFVRLSAEVLSTHQVLPAYVLCDESPALCVRFKVENSSAKLIILSARHMHLCPSEQTRTVSGIELFVSGFRRTEGSAVPPPQPGFMMQGRLLLLLGGIVGIVVLRLFVTCQRCAPRPPSATAFRAKTD</sequence>
<comment type="caution">
    <text evidence="3">The sequence shown here is derived from an EMBL/GenBank/DDBJ whole genome shotgun (WGS) entry which is preliminary data.</text>
</comment>
<keyword evidence="1" id="KW-1133">Transmembrane helix</keyword>